<keyword evidence="14" id="KW-1185">Reference proteome</keyword>
<evidence type="ECO:0000259" key="12">
    <source>
        <dbReference type="PROSITE" id="PS50011"/>
    </source>
</evidence>
<dbReference type="Pfam" id="PF07714">
    <property type="entry name" value="PK_Tyr_Ser-Thr"/>
    <property type="match status" value="1"/>
</dbReference>
<dbReference type="PANTHER" id="PTHR44329">
    <property type="entry name" value="SERINE/THREONINE-PROTEIN KINASE TNNI3K-RELATED"/>
    <property type="match status" value="1"/>
</dbReference>
<keyword evidence="3 9" id="KW-0547">Nucleotide-binding</keyword>
<keyword evidence="1" id="KW-0723">Serine/threonine-protein kinase</keyword>
<evidence type="ECO:0000256" key="2">
    <source>
        <dbReference type="ARBA" id="ARBA00022679"/>
    </source>
</evidence>
<evidence type="ECO:0000256" key="8">
    <source>
        <dbReference type="PROSITE-ProRule" id="PRU00191"/>
    </source>
</evidence>
<keyword evidence="2" id="KW-0808">Transferase</keyword>
<keyword evidence="5 9" id="KW-0067">ATP-binding</keyword>
<dbReference type="InterPro" id="IPR051681">
    <property type="entry name" value="Ser/Thr_Kinases-Pseudokinases"/>
</dbReference>
<reference evidence="13 14" key="1">
    <citation type="journal article" date="2013" name="Genome Biol.">
        <title>Genome of Acanthamoeba castellanii highlights extensive lateral gene transfer and early evolution of tyrosine kinase signaling.</title>
        <authorList>
            <person name="Clarke M."/>
            <person name="Lohan A.J."/>
            <person name="Liu B."/>
            <person name="Lagkouvardos I."/>
            <person name="Roy S."/>
            <person name="Zafar N."/>
            <person name="Bertelli C."/>
            <person name="Schilde C."/>
            <person name="Kianianmomeni A."/>
            <person name="Burglin T.R."/>
            <person name="Frech C."/>
            <person name="Turcotte B."/>
            <person name="Kopec K.O."/>
            <person name="Synnott J.M."/>
            <person name="Choo C."/>
            <person name="Paponov I."/>
            <person name="Finkler A."/>
            <person name="Soon Heng Tan C."/>
            <person name="Hutchins A.P."/>
            <person name="Weinmeier T."/>
            <person name="Rattei T."/>
            <person name="Chu J.S."/>
            <person name="Gimenez G."/>
            <person name="Irimia M."/>
            <person name="Rigden D.J."/>
            <person name="Fitzpatrick D.A."/>
            <person name="Lorenzo-Morales J."/>
            <person name="Bateman A."/>
            <person name="Chiu C.H."/>
            <person name="Tang P."/>
            <person name="Hegemann P."/>
            <person name="Fromm H."/>
            <person name="Raoult D."/>
            <person name="Greub G."/>
            <person name="Miranda-Saavedra D."/>
            <person name="Chen N."/>
            <person name="Nash P."/>
            <person name="Ginger M.L."/>
            <person name="Horn M."/>
            <person name="Schaap P."/>
            <person name="Caler L."/>
            <person name="Loftus B."/>
        </authorList>
    </citation>
    <scope>NUCLEOTIDE SEQUENCE [LARGE SCALE GENOMIC DNA]</scope>
    <source>
        <strain evidence="13 14">Neff</strain>
    </source>
</reference>
<dbReference type="InterPro" id="IPR000719">
    <property type="entry name" value="Prot_kinase_dom"/>
</dbReference>
<evidence type="ECO:0000256" key="10">
    <source>
        <dbReference type="SAM" id="MobiDB-lite"/>
    </source>
</evidence>
<evidence type="ECO:0000256" key="6">
    <source>
        <dbReference type="ARBA" id="ARBA00023137"/>
    </source>
</evidence>
<evidence type="ECO:0000256" key="9">
    <source>
        <dbReference type="PROSITE-ProRule" id="PRU10141"/>
    </source>
</evidence>
<dbReference type="STRING" id="1257118.L8GXT3"/>
<feature type="domain" description="SH2" evidence="11">
    <location>
        <begin position="404"/>
        <end position="484"/>
    </location>
</feature>
<feature type="domain" description="Protein kinase" evidence="12">
    <location>
        <begin position="30"/>
        <end position="291"/>
    </location>
</feature>
<dbReference type="Gene3D" id="3.30.505.10">
    <property type="entry name" value="SH2 domain"/>
    <property type="match status" value="1"/>
</dbReference>
<dbReference type="InterPro" id="IPR011009">
    <property type="entry name" value="Kinase-like_dom_sf"/>
</dbReference>
<dbReference type="EMBL" id="KB007981">
    <property type="protein sequence ID" value="ELR16896.1"/>
    <property type="molecule type" value="Genomic_DNA"/>
</dbReference>
<dbReference type="VEuPathDB" id="AmoebaDB:ACA1_042870"/>
<dbReference type="Gene3D" id="1.10.510.10">
    <property type="entry name" value="Transferase(Phosphotransferase) domain 1"/>
    <property type="match status" value="1"/>
</dbReference>
<dbReference type="SUPFAM" id="SSF55550">
    <property type="entry name" value="SH2 domain"/>
    <property type="match status" value="1"/>
</dbReference>
<dbReference type="InterPro" id="IPR000980">
    <property type="entry name" value="SH2"/>
</dbReference>
<dbReference type="Proteomes" id="UP000011083">
    <property type="component" value="Unassembled WGS sequence"/>
</dbReference>
<dbReference type="SMART" id="SM00252">
    <property type="entry name" value="SH2"/>
    <property type="match status" value="1"/>
</dbReference>
<accession>L8GXT3</accession>
<keyword evidence="8" id="KW-0727">SH2 domain</keyword>
<dbReference type="InterPro" id="IPR001245">
    <property type="entry name" value="Ser-Thr/Tyr_kinase_cat_dom"/>
</dbReference>
<dbReference type="PROSITE" id="PS00107">
    <property type="entry name" value="PROTEIN_KINASE_ATP"/>
    <property type="match status" value="1"/>
</dbReference>
<protein>
    <submittedName>
        <fullName evidence="13">Dual specificity protein kinase</fullName>
    </submittedName>
</protein>
<dbReference type="GO" id="GO:0004674">
    <property type="term" value="F:protein serine/threonine kinase activity"/>
    <property type="evidence" value="ECO:0007669"/>
    <property type="project" value="UniProtKB-KW"/>
</dbReference>
<dbReference type="OMA" id="FIHERDK"/>
<gene>
    <name evidence="13" type="ORF">ACA1_042870</name>
</gene>
<feature type="binding site" evidence="9">
    <location>
        <position position="57"/>
    </location>
    <ligand>
        <name>ATP</name>
        <dbReference type="ChEBI" id="CHEBI:30616"/>
    </ligand>
</feature>
<evidence type="ECO:0000259" key="11">
    <source>
        <dbReference type="PROSITE" id="PS50001"/>
    </source>
</evidence>
<dbReference type="InterPro" id="IPR017441">
    <property type="entry name" value="Protein_kinase_ATP_BS"/>
</dbReference>
<evidence type="ECO:0000256" key="5">
    <source>
        <dbReference type="ARBA" id="ARBA00022840"/>
    </source>
</evidence>
<name>L8GXT3_ACACF</name>
<dbReference type="CDD" id="cd13999">
    <property type="entry name" value="STKc_MAP3K-like"/>
    <property type="match status" value="1"/>
</dbReference>
<evidence type="ECO:0000256" key="7">
    <source>
        <dbReference type="ARBA" id="ARBA00025089"/>
    </source>
</evidence>
<feature type="compositionally biased region" description="Basic and acidic residues" evidence="10">
    <location>
        <begin position="539"/>
        <end position="552"/>
    </location>
</feature>
<dbReference type="PROSITE" id="PS00108">
    <property type="entry name" value="PROTEIN_KINASE_ST"/>
    <property type="match status" value="1"/>
</dbReference>
<dbReference type="Gene3D" id="3.30.200.20">
    <property type="entry name" value="Phosphorylase Kinase, domain 1"/>
    <property type="match status" value="1"/>
</dbReference>
<dbReference type="InterPro" id="IPR036860">
    <property type="entry name" value="SH2_dom_sf"/>
</dbReference>
<evidence type="ECO:0000256" key="4">
    <source>
        <dbReference type="ARBA" id="ARBA00022777"/>
    </source>
</evidence>
<dbReference type="PROSITE" id="PS50011">
    <property type="entry name" value="PROTEIN_KINASE_DOM"/>
    <property type="match status" value="1"/>
</dbReference>
<comment type="function">
    <text evidence="7">Required for proper chemotaxis and phagocytosis; proper spatiotemporal control of F-actin levels in chemotaxing cells. Negative regulator of the PI3K (phosphatidylinositol 3 kinase) pathway. Predominantly phosphorylates serines and threonines and tyrosines at a lower level.</text>
</comment>
<proteinExistence type="predicted"/>
<sequence>MKSLMNKAASPFLIATKDDPTSSEIDEKDIKKIKKLGEGCFGVVYKGECYSLPVAIKFPHVQQLSKEELEDFRKEVHIMATNPHPHIVQFMGACTIPGKFAIVMELLDGNLEELLFSEEGSKMRLFQRLVMAKEAALGMNRLHKTEPAIIHRDFKLENLMYKRTDQTYITKVADFGLAAIKPKAKKTIRADPRGTPLTRAPEIMLGKPFNQKADVYSFGMTLWEIVTCKELFPHHSDYDEFMEAICVKGERPPIPGNCLPSLKALLEDLWDADPDRRPNFDEVNARLDEILVEAAISDAKGREFWKKYFLRQHHVKWDEFVERFYAFIDQDLPEDAGGPTADTQILNLRCLKALVAVKRKESDKGAGDVEIQHFGDVVAWFSGMRVVNHYTILDRMHNLLKNDWFHGDISSSEAARRLQKGPGAFLVRFSQSTADYAGAFTVTRINEKGATVNIRINQDKTGGFSVNRDSTYPDLEVLIQDLKDTLFLKHACKGSRFQRIFEGAHDDDFSGYEVLTEAEDTSRGKGRQKIEKLEKENEVLGRRLQKEAERSAAEAPWDGRTIRRHSAGGPEDSMPSGLTPRSALLQGQTQKQQQKSKRTS</sequence>
<evidence type="ECO:0000313" key="14">
    <source>
        <dbReference type="Proteomes" id="UP000011083"/>
    </source>
</evidence>
<dbReference type="RefSeq" id="XP_004338909.1">
    <property type="nucleotide sequence ID" value="XM_004338861.1"/>
</dbReference>
<evidence type="ECO:0000256" key="3">
    <source>
        <dbReference type="ARBA" id="ARBA00022741"/>
    </source>
</evidence>
<dbReference type="OrthoDB" id="25429at2759"/>
<dbReference type="SUPFAM" id="SSF56112">
    <property type="entry name" value="Protein kinase-like (PK-like)"/>
    <property type="match status" value="1"/>
</dbReference>
<dbReference type="PROSITE" id="PS50001">
    <property type="entry name" value="SH2"/>
    <property type="match status" value="1"/>
</dbReference>
<dbReference type="GO" id="GO:0004713">
    <property type="term" value="F:protein tyrosine kinase activity"/>
    <property type="evidence" value="ECO:0007669"/>
    <property type="project" value="UniProtKB-KW"/>
</dbReference>
<dbReference type="Pfam" id="PF00017">
    <property type="entry name" value="SH2"/>
    <property type="match status" value="1"/>
</dbReference>
<dbReference type="AlphaFoldDB" id="L8GXT3"/>
<dbReference type="PANTHER" id="PTHR44329:SF53">
    <property type="entry name" value="DUAL SPECIFICITY PROTEIN KINASE SHKD"/>
    <property type="match status" value="1"/>
</dbReference>
<dbReference type="GeneID" id="14917632"/>
<keyword evidence="4 13" id="KW-0418">Kinase</keyword>
<dbReference type="KEGG" id="acan:ACA1_042870"/>
<dbReference type="GO" id="GO:0005524">
    <property type="term" value="F:ATP binding"/>
    <property type="evidence" value="ECO:0007669"/>
    <property type="project" value="UniProtKB-UniRule"/>
</dbReference>
<dbReference type="InterPro" id="IPR008271">
    <property type="entry name" value="Ser/Thr_kinase_AS"/>
</dbReference>
<evidence type="ECO:0000256" key="1">
    <source>
        <dbReference type="ARBA" id="ARBA00022527"/>
    </source>
</evidence>
<keyword evidence="6" id="KW-0829">Tyrosine-protein kinase</keyword>
<organism evidence="13 14">
    <name type="scientific">Acanthamoeba castellanii (strain ATCC 30010 / Neff)</name>
    <dbReference type="NCBI Taxonomy" id="1257118"/>
    <lineage>
        <taxon>Eukaryota</taxon>
        <taxon>Amoebozoa</taxon>
        <taxon>Discosea</taxon>
        <taxon>Longamoebia</taxon>
        <taxon>Centramoebida</taxon>
        <taxon>Acanthamoebidae</taxon>
        <taxon>Acanthamoeba</taxon>
    </lineage>
</organism>
<feature type="region of interest" description="Disordered" evidence="10">
    <location>
        <begin position="539"/>
        <end position="600"/>
    </location>
</feature>
<evidence type="ECO:0000313" key="13">
    <source>
        <dbReference type="EMBL" id="ELR16896.1"/>
    </source>
</evidence>